<protein>
    <submittedName>
        <fullName evidence="2">Uncharacterized protein</fullName>
    </submittedName>
</protein>
<proteinExistence type="predicted"/>
<keyword evidence="3" id="KW-1185">Reference proteome</keyword>
<dbReference type="EMBL" id="CM001885">
    <property type="protein sequence ID" value="EOY13951.1"/>
    <property type="molecule type" value="Genomic_DNA"/>
</dbReference>
<gene>
    <name evidence="2" type="ORF">TCM_032846</name>
</gene>
<dbReference type="InParanoid" id="A0A061FA88"/>
<evidence type="ECO:0000256" key="1">
    <source>
        <dbReference type="SAM" id="MobiDB-lite"/>
    </source>
</evidence>
<feature type="compositionally biased region" description="Low complexity" evidence="1">
    <location>
        <begin position="56"/>
        <end position="68"/>
    </location>
</feature>
<dbReference type="AlphaFoldDB" id="A0A061FA88"/>
<feature type="region of interest" description="Disordered" evidence="1">
    <location>
        <begin position="52"/>
        <end position="72"/>
    </location>
</feature>
<dbReference type="HOGENOM" id="CLU_2390444_0_0_1"/>
<dbReference type="Gramene" id="EOY13951">
    <property type="protein sequence ID" value="EOY13951"/>
    <property type="gene ID" value="TCM_032846"/>
</dbReference>
<evidence type="ECO:0000313" key="3">
    <source>
        <dbReference type="Proteomes" id="UP000026915"/>
    </source>
</evidence>
<name>A0A061FA88_THECC</name>
<reference evidence="2 3" key="1">
    <citation type="journal article" date="2013" name="Genome Biol.">
        <title>The genome sequence of the most widely cultivated cacao type and its use to identify candidate genes regulating pod color.</title>
        <authorList>
            <person name="Motamayor J.C."/>
            <person name="Mockaitis K."/>
            <person name="Schmutz J."/>
            <person name="Haiminen N."/>
            <person name="Iii D.L."/>
            <person name="Cornejo O."/>
            <person name="Findley S.D."/>
            <person name="Zheng P."/>
            <person name="Utro F."/>
            <person name="Royaert S."/>
            <person name="Saski C."/>
            <person name="Jenkins J."/>
            <person name="Podicheti R."/>
            <person name="Zhao M."/>
            <person name="Scheffler B.E."/>
            <person name="Stack J.C."/>
            <person name="Feltus F.A."/>
            <person name="Mustiga G.M."/>
            <person name="Amores F."/>
            <person name="Phillips W."/>
            <person name="Marelli J.P."/>
            <person name="May G.D."/>
            <person name="Shapiro H."/>
            <person name="Ma J."/>
            <person name="Bustamante C.D."/>
            <person name="Schnell R.J."/>
            <person name="Main D."/>
            <person name="Gilbert D."/>
            <person name="Parida L."/>
            <person name="Kuhn D.N."/>
        </authorList>
    </citation>
    <scope>NUCLEOTIDE SEQUENCE [LARGE SCALE GENOMIC DNA]</scope>
    <source>
        <strain evidence="3">cv. Matina 1-6</strain>
    </source>
</reference>
<sequence length="94" mass="10253">MATGRILVKSRKFFIEGKQSADCWAASQRQRVRDVTTAMAVAERLTDYSGNSNIRKNLSSKTSSSNLNGGAKFSKINICSSGGDDRRPPVRDSP</sequence>
<dbReference type="Proteomes" id="UP000026915">
    <property type="component" value="Chromosome 7"/>
</dbReference>
<accession>A0A061FA88</accession>
<evidence type="ECO:0000313" key="2">
    <source>
        <dbReference type="EMBL" id="EOY13951.1"/>
    </source>
</evidence>
<organism evidence="2 3">
    <name type="scientific">Theobroma cacao</name>
    <name type="common">Cacao</name>
    <name type="synonym">Cocoa</name>
    <dbReference type="NCBI Taxonomy" id="3641"/>
    <lineage>
        <taxon>Eukaryota</taxon>
        <taxon>Viridiplantae</taxon>
        <taxon>Streptophyta</taxon>
        <taxon>Embryophyta</taxon>
        <taxon>Tracheophyta</taxon>
        <taxon>Spermatophyta</taxon>
        <taxon>Magnoliopsida</taxon>
        <taxon>eudicotyledons</taxon>
        <taxon>Gunneridae</taxon>
        <taxon>Pentapetalae</taxon>
        <taxon>rosids</taxon>
        <taxon>malvids</taxon>
        <taxon>Malvales</taxon>
        <taxon>Malvaceae</taxon>
        <taxon>Byttnerioideae</taxon>
        <taxon>Theobroma</taxon>
    </lineage>
</organism>